<feature type="compositionally biased region" description="Polar residues" evidence="1">
    <location>
        <begin position="47"/>
        <end position="57"/>
    </location>
</feature>
<dbReference type="Proteomes" id="UP000000268">
    <property type="component" value="Chromosome"/>
</dbReference>
<name>B0CBK5_ACAM1</name>
<dbReference type="HOGENOM" id="CLU_2985908_0_0_3"/>
<reference evidence="2 3" key="1">
    <citation type="journal article" date="2008" name="Proc. Natl. Acad. Sci. U.S.A.">
        <title>Niche adaptation and genome expansion in the chlorophyll d-producing cyanobacterium Acaryochloris marina.</title>
        <authorList>
            <person name="Swingley W.D."/>
            <person name="Chen M."/>
            <person name="Cheung P.C."/>
            <person name="Conrad A.L."/>
            <person name="Dejesa L.C."/>
            <person name="Hao J."/>
            <person name="Honchak B.M."/>
            <person name="Karbach L.E."/>
            <person name="Kurdoglu A."/>
            <person name="Lahiri S."/>
            <person name="Mastrian S.D."/>
            <person name="Miyashita H."/>
            <person name="Page L."/>
            <person name="Ramakrishna P."/>
            <person name="Satoh S."/>
            <person name="Sattley W.M."/>
            <person name="Shimada Y."/>
            <person name="Taylor H.L."/>
            <person name="Tomo T."/>
            <person name="Tsuchiya T."/>
            <person name="Wang Z.T."/>
            <person name="Raymond J."/>
            <person name="Mimuro M."/>
            <person name="Blankenship R.E."/>
            <person name="Touchman J.W."/>
        </authorList>
    </citation>
    <scope>NUCLEOTIDE SEQUENCE [LARGE SCALE GENOMIC DNA]</scope>
    <source>
        <strain evidence="3">MBIC 11017</strain>
    </source>
</reference>
<dbReference type="KEGG" id="amr:AM1_4142"/>
<organism evidence="2 3">
    <name type="scientific">Acaryochloris marina (strain MBIC 11017)</name>
    <dbReference type="NCBI Taxonomy" id="329726"/>
    <lineage>
        <taxon>Bacteria</taxon>
        <taxon>Bacillati</taxon>
        <taxon>Cyanobacteriota</taxon>
        <taxon>Cyanophyceae</taxon>
        <taxon>Acaryochloridales</taxon>
        <taxon>Acaryochloridaceae</taxon>
        <taxon>Acaryochloris</taxon>
    </lineage>
</organism>
<sequence>MPDSLSGDRIERLLLRFIQLRSQHQYMSLQQELSMQKHTSDRKDDLLQTNAQSTELL</sequence>
<evidence type="ECO:0000313" key="2">
    <source>
        <dbReference type="EMBL" id="ABW29123.1"/>
    </source>
</evidence>
<evidence type="ECO:0000313" key="3">
    <source>
        <dbReference type="Proteomes" id="UP000000268"/>
    </source>
</evidence>
<feature type="region of interest" description="Disordered" evidence="1">
    <location>
        <begin position="31"/>
        <end position="57"/>
    </location>
</feature>
<dbReference type="EMBL" id="CP000828">
    <property type="protein sequence ID" value="ABW29123.1"/>
    <property type="molecule type" value="Genomic_DNA"/>
</dbReference>
<protein>
    <submittedName>
        <fullName evidence="2">Uncharacterized protein</fullName>
    </submittedName>
</protein>
<evidence type="ECO:0000256" key="1">
    <source>
        <dbReference type="SAM" id="MobiDB-lite"/>
    </source>
</evidence>
<accession>B0CBK5</accession>
<gene>
    <name evidence="2" type="ordered locus">AM1_4142</name>
</gene>
<proteinExistence type="predicted"/>
<dbReference type="AlphaFoldDB" id="B0CBK5"/>
<keyword evidence="3" id="KW-1185">Reference proteome</keyword>